<organism evidence="4">
    <name type="scientific">Pseudomonas marincola</name>
    <dbReference type="NCBI Taxonomy" id="437900"/>
    <lineage>
        <taxon>Bacteria</taxon>
        <taxon>Pseudomonadati</taxon>
        <taxon>Pseudomonadota</taxon>
        <taxon>Gammaproteobacteria</taxon>
        <taxon>Pseudomonadales</taxon>
        <taxon>Pseudomonadaceae</taxon>
        <taxon>Pseudomonas</taxon>
    </lineage>
</organism>
<accession>A0A653DXU7</accession>
<dbReference type="RefSeq" id="WP_069899298.1">
    <property type="nucleotide sequence ID" value="NZ_LR215729.2"/>
</dbReference>
<keyword evidence="1" id="KW-0472">Membrane</keyword>
<keyword evidence="2" id="KW-0732">Signal</keyword>
<name>A0A653DXU7_9PSED</name>
<evidence type="ECO:0000259" key="3">
    <source>
        <dbReference type="PROSITE" id="PS51123"/>
    </source>
</evidence>
<dbReference type="Gene3D" id="3.30.1330.60">
    <property type="entry name" value="OmpA-like domain"/>
    <property type="match status" value="1"/>
</dbReference>
<dbReference type="PANTHER" id="PTHR30329">
    <property type="entry name" value="STATOR ELEMENT OF FLAGELLAR MOTOR COMPLEX"/>
    <property type="match status" value="1"/>
</dbReference>
<dbReference type="InterPro" id="IPR050330">
    <property type="entry name" value="Bact_OuterMem_StrucFunc"/>
</dbReference>
<sequence length="221" mass="23962">MIIKKFIPVALSLLVTGCAGMKMPDLSSMFTPAPEKPTMPTPKVAKAWLDDYEPKVREAVKGSKFEVERQGAVLVVTAPVDSSFNPDRPSMLMPSSLGPITRVAKLLETDPDMAVLVLGHADSTGKLELNRTLSQERARAFTSIFRMSGLRSDRLMVKGMGPDMPRAANDSVAGRALNRRVEMVLTAKETMAALVAKYNQPITPENVQVVAKTTPTTPAKP</sequence>
<dbReference type="PANTHER" id="PTHR30329:SF20">
    <property type="entry name" value="EXPORTED PROTEIN"/>
    <property type="match status" value="1"/>
</dbReference>
<evidence type="ECO:0000256" key="1">
    <source>
        <dbReference type="PROSITE-ProRule" id="PRU00473"/>
    </source>
</evidence>
<keyword evidence="4" id="KW-0282">Flagellum</keyword>
<dbReference type="InterPro" id="IPR036737">
    <property type="entry name" value="OmpA-like_sf"/>
</dbReference>
<keyword evidence="4" id="KW-0969">Cilium</keyword>
<feature type="domain" description="OmpA-like" evidence="3">
    <location>
        <begin position="71"/>
        <end position="189"/>
    </location>
</feature>
<dbReference type="InterPro" id="IPR006665">
    <property type="entry name" value="OmpA-like"/>
</dbReference>
<dbReference type="PROSITE" id="PS51123">
    <property type="entry name" value="OMPA_2"/>
    <property type="match status" value="1"/>
</dbReference>
<keyword evidence="4" id="KW-0966">Cell projection</keyword>
<dbReference type="AlphaFoldDB" id="A0A653DXU7"/>
<dbReference type="CDD" id="cd07185">
    <property type="entry name" value="OmpA_C-like"/>
    <property type="match status" value="1"/>
</dbReference>
<feature type="signal peptide" evidence="2">
    <location>
        <begin position="1"/>
        <end position="21"/>
    </location>
</feature>
<dbReference type="EMBL" id="LR215729">
    <property type="protein sequence ID" value="VEV95195.1"/>
    <property type="molecule type" value="Genomic_DNA"/>
</dbReference>
<dbReference type="GO" id="GO:0016020">
    <property type="term" value="C:membrane"/>
    <property type="evidence" value="ECO:0007669"/>
    <property type="project" value="UniProtKB-UniRule"/>
</dbReference>
<reference evidence="4" key="1">
    <citation type="submission" date="2019-02" db="EMBL/GenBank/DDBJ databases">
        <authorList>
            <consortium name="Genoscope - CEA"/>
            <person name="William W."/>
        </authorList>
    </citation>
    <scope>NUCLEOTIDE SEQUENCE [LARGE SCALE GENOMIC DNA]</scope>
    <source>
        <strain evidence="4">YSy11</strain>
    </source>
</reference>
<evidence type="ECO:0000313" key="4">
    <source>
        <dbReference type="EMBL" id="VEV95195.1"/>
    </source>
</evidence>
<dbReference type="PROSITE" id="PS51257">
    <property type="entry name" value="PROKAR_LIPOPROTEIN"/>
    <property type="match status" value="1"/>
</dbReference>
<proteinExistence type="predicted"/>
<feature type="chain" id="PRO_5024826803" evidence="2">
    <location>
        <begin position="22"/>
        <end position="221"/>
    </location>
</feature>
<protein>
    <submittedName>
        <fullName evidence="4">Flagellar motor protein MotB</fullName>
    </submittedName>
</protein>
<evidence type="ECO:0000256" key="2">
    <source>
        <dbReference type="SAM" id="SignalP"/>
    </source>
</evidence>
<dbReference type="Pfam" id="PF00691">
    <property type="entry name" value="OmpA"/>
    <property type="match status" value="1"/>
</dbReference>
<gene>
    <name evidence="4" type="ORF">PMYSY11_0148</name>
</gene>
<dbReference type="SUPFAM" id="SSF103088">
    <property type="entry name" value="OmpA-like"/>
    <property type="match status" value="1"/>
</dbReference>